<dbReference type="InterPro" id="IPR021729">
    <property type="entry name" value="DUF3298"/>
</dbReference>
<dbReference type="Gene3D" id="3.90.640.20">
    <property type="entry name" value="Heat-shock cognate protein, ATPase"/>
    <property type="match status" value="1"/>
</dbReference>
<proteinExistence type="predicted"/>
<keyword evidence="2" id="KW-0472">Membrane</keyword>
<feature type="coiled-coil region" evidence="1">
    <location>
        <begin position="103"/>
        <end position="135"/>
    </location>
</feature>
<keyword evidence="6" id="KW-1185">Reference proteome</keyword>
<feature type="domain" description="DUF3298" evidence="3">
    <location>
        <begin position="191"/>
        <end position="273"/>
    </location>
</feature>
<keyword evidence="2" id="KW-1133">Transmembrane helix</keyword>
<feature type="transmembrane region" description="Helical" evidence="2">
    <location>
        <begin position="40"/>
        <end position="61"/>
    </location>
</feature>
<evidence type="ECO:0000256" key="1">
    <source>
        <dbReference type="SAM" id="Coils"/>
    </source>
</evidence>
<dbReference type="InterPro" id="IPR037126">
    <property type="entry name" value="PdaC/RsiV-like_sf"/>
</dbReference>
<dbReference type="STRING" id="1121325.SAMN04515677_11146"/>
<keyword evidence="2" id="KW-0812">Transmembrane</keyword>
<dbReference type="Pfam" id="PF13739">
    <property type="entry name" value="PdaC"/>
    <property type="match status" value="1"/>
</dbReference>
<protein>
    <recommendedName>
        <fullName evidence="7">DUF3298 domain-containing protein</fullName>
    </recommendedName>
</protein>
<evidence type="ECO:0000259" key="4">
    <source>
        <dbReference type="Pfam" id="PF13739"/>
    </source>
</evidence>
<dbReference type="RefSeq" id="WP_242872450.1">
    <property type="nucleotide sequence ID" value="NZ_FNGW01000011.1"/>
</dbReference>
<feature type="domain" description="Deacetylase PdaC" evidence="4">
    <location>
        <begin position="89"/>
        <end position="164"/>
    </location>
</feature>
<evidence type="ECO:0008006" key="7">
    <source>
        <dbReference type="Google" id="ProtNLM"/>
    </source>
</evidence>
<dbReference type="Pfam" id="PF11738">
    <property type="entry name" value="DUF3298"/>
    <property type="match status" value="1"/>
</dbReference>
<dbReference type="AlphaFoldDB" id="A0A1G9T097"/>
<evidence type="ECO:0000313" key="5">
    <source>
        <dbReference type="EMBL" id="SDM41070.1"/>
    </source>
</evidence>
<organism evidence="5 6">
    <name type="scientific">Romboutsia lituseburensis DSM 797</name>
    <dbReference type="NCBI Taxonomy" id="1121325"/>
    <lineage>
        <taxon>Bacteria</taxon>
        <taxon>Bacillati</taxon>
        <taxon>Bacillota</taxon>
        <taxon>Clostridia</taxon>
        <taxon>Peptostreptococcales</taxon>
        <taxon>Peptostreptococcaceae</taxon>
        <taxon>Romboutsia</taxon>
    </lineage>
</organism>
<reference evidence="5 6" key="1">
    <citation type="submission" date="2016-10" db="EMBL/GenBank/DDBJ databases">
        <authorList>
            <person name="de Groot N.N."/>
        </authorList>
    </citation>
    <scope>NUCLEOTIDE SEQUENCE [LARGE SCALE GENOMIC DNA]</scope>
    <source>
        <strain evidence="5 6">DSM 797</strain>
    </source>
</reference>
<sequence>MKNKKLDQLKDNYNNIEIPENLNHLVNQSLNKKKPMNRKWLTSAASIAVLVGGINLSPAFANTLEQIPVVGNIVKVVRLSNYNLNENGFDVSIDVDKVEGLKNKELQENINKEMENNAKQLYQEYVKEIKELKKDNIPGREMVKSWSETMTNNDKILSLVVYEFHAQGSSNTTRKFYNINKQNETALTLENMFADKDYVNIISKNIKDQMKQQMKENPDKAYWLDDKEMGDGNFDKIRKDQGFYINDKNELVICFDKYEVAPGYMGLVEFTIPNNVLAPNLG</sequence>
<gene>
    <name evidence="5" type="ORF">SAMN04515677_11146</name>
</gene>
<evidence type="ECO:0000259" key="3">
    <source>
        <dbReference type="Pfam" id="PF11738"/>
    </source>
</evidence>
<name>A0A1G9T097_9FIRM</name>
<accession>A0A1G9T097</accession>
<dbReference type="InterPro" id="IPR025303">
    <property type="entry name" value="PdaC"/>
</dbReference>
<dbReference type="Gene3D" id="3.30.565.40">
    <property type="entry name" value="Fervidobacterium nodosum Rt17-B1 like"/>
    <property type="match status" value="1"/>
</dbReference>
<keyword evidence="1" id="KW-0175">Coiled coil</keyword>
<dbReference type="Proteomes" id="UP000199068">
    <property type="component" value="Unassembled WGS sequence"/>
</dbReference>
<evidence type="ECO:0000313" key="6">
    <source>
        <dbReference type="Proteomes" id="UP000199068"/>
    </source>
</evidence>
<evidence type="ECO:0000256" key="2">
    <source>
        <dbReference type="SAM" id="Phobius"/>
    </source>
</evidence>
<dbReference type="EMBL" id="FNGW01000011">
    <property type="protein sequence ID" value="SDM41070.1"/>
    <property type="molecule type" value="Genomic_DNA"/>
</dbReference>